<dbReference type="InterPro" id="IPR015424">
    <property type="entry name" value="PyrdxlP-dep_Trfase"/>
</dbReference>
<dbReference type="CDD" id="cd00616">
    <property type="entry name" value="AHBA_syn"/>
    <property type="match status" value="1"/>
</dbReference>
<evidence type="ECO:0000256" key="2">
    <source>
        <dbReference type="RuleBase" id="RU004508"/>
    </source>
</evidence>
<dbReference type="Pfam" id="PF01041">
    <property type="entry name" value="DegT_DnrJ_EryC1"/>
    <property type="match status" value="1"/>
</dbReference>
<protein>
    <submittedName>
        <fullName evidence="3">Lipopolysaccharide biosynthesis protein RfbH</fullName>
    </submittedName>
</protein>
<keyword evidence="2" id="KW-0663">Pyridoxal phosphate</keyword>
<evidence type="ECO:0000256" key="1">
    <source>
        <dbReference type="ARBA" id="ARBA00037999"/>
    </source>
</evidence>
<accession>A0AAT9FLF6</accession>
<comment type="similarity">
    <text evidence="1 2">Belongs to the DegT/DnrJ/EryC1 family.</text>
</comment>
<dbReference type="NCBIfam" id="NF011936">
    <property type="entry name" value="PRK15407.1"/>
    <property type="match status" value="1"/>
</dbReference>
<dbReference type="SUPFAM" id="SSF53383">
    <property type="entry name" value="PLP-dependent transferases"/>
    <property type="match status" value="1"/>
</dbReference>
<dbReference type="EMBL" id="AP026866">
    <property type="protein sequence ID" value="BDS06766.1"/>
    <property type="molecule type" value="Genomic_DNA"/>
</dbReference>
<dbReference type="GO" id="GO:0008483">
    <property type="term" value="F:transaminase activity"/>
    <property type="evidence" value="ECO:0007669"/>
    <property type="project" value="TreeGrafter"/>
</dbReference>
<dbReference type="PANTHER" id="PTHR30244:SF34">
    <property type="entry name" value="DTDP-4-AMINO-4,6-DIDEOXYGALACTOSE TRANSAMINASE"/>
    <property type="match status" value="1"/>
</dbReference>
<dbReference type="InterPro" id="IPR015422">
    <property type="entry name" value="PyrdxlP-dep_Trfase_small"/>
</dbReference>
<gene>
    <name evidence="3" type="ORF">NT6N_18060</name>
</gene>
<sequence length="512" mass="56947">MTASETKTEILRLTREFSRLTHTANRPGNDPDHAPFSPGQTIPYAGRVFMEDEVEAAVSATLDFWLTLGSEGEAMEKELAAFMGVKHSLLVNSGSSANLVAFSALTTHKLPEHKRIRPGDEVITVAAGFPTTVSPIIQCGAVPVFIDAKPLTGNADCALLEAAFSPGKTKAVMMAHALGNPFELITVLEFCKKHDLWLIEDNCDALGCTYTLPLEKAKELGLDHLIKIAEKGEHDIIRIADDFLTAPTGSFGDISTQSFYPPHHLTMGEGGAVNIVRRPPLKTYAESFRDWGRDCWCPSGKDDTCGKRFMWQLGELPEGYDHKYIYSHLGFNLKPLDPQAAIGRVQIRRLPDFIEARKQNWERLRRGLHGLEHVIDFALPTHATEWVPSDADNNFSSDFKWDETGCKSDCSWFGFKITIKEDAPFSRTELAKELDDKKIGNRMLFGGNLVRQPAFVQLRRDKPEGMRVSGELPGADRIMNQTMFLGTYPGLTPEMIDYMVKVIRDFAASKAA</sequence>
<dbReference type="Gene3D" id="3.40.640.10">
    <property type="entry name" value="Type I PLP-dependent aspartate aminotransferase-like (Major domain)"/>
    <property type="match status" value="1"/>
</dbReference>
<evidence type="ECO:0000313" key="3">
    <source>
        <dbReference type="EMBL" id="BDS06766.1"/>
    </source>
</evidence>
<dbReference type="PANTHER" id="PTHR30244">
    <property type="entry name" value="TRANSAMINASE"/>
    <property type="match status" value="1"/>
</dbReference>
<dbReference type="InterPro" id="IPR015421">
    <property type="entry name" value="PyrdxlP-dep_Trfase_major"/>
</dbReference>
<dbReference type="Gene3D" id="3.90.1150.10">
    <property type="entry name" value="Aspartate Aminotransferase, domain 1"/>
    <property type="match status" value="1"/>
</dbReference>
<proteinExistence type="inferred from homology"/>
<reference evidence="3" key="1">
    <citation type="submission" date="2024-07" db="EMBL/GenBank/DDBJ databases">
        <title>Complete genome sequence of Verrucomicrobiaceae bacterium NT6N.</title>
        <authorList>
            <person name="Huang C."/>
            <person name="Takami H."/>
            <person name="Hamasaki K."/>
        </authorList>
    </citation>
    <scope>NUCLEOTIDE SEQUENCE</scope>
    <source>
        <strain evidence="3">NT6N</strain>
    </source>
</reference>
<name>A0AAT9FLF6_9BACT</name>
<dbReference type="GO" id="GO:0030170">
    <property type="term" value="F:pyridoxal phosphate binding"/>
    <property type="evidence" value="ECO:0007669"/>
    <property type="project" value="TreeGrafter"/>
</dbReference>
<organism evidence="3">
    <name type="scientific">Oceaniferula spumae</name>
    <dbReference type="NCBI Taxonomy" id="2979115"/>
    <lineage>
        <taxon>Bacteria</taxon>
        <taxon>Pseudomonadati</taxon>
        <taxon>Verrucomicrobiota</taxon>
        <taxon>Verrucomicrobiia</taxon>
        <taxon>Verrucomicrobiales</taxon>
        <taxon>Verrucomicrobiaceae</taxon>
        <taxon>Oceaniferula</taxon>
    </lineage>
</organism>
<dbReference type="KEGG" id="osu:NT6N_18060"/>
<dbReference type="GO" id="GO:0000271">
    <property type="term" value="P:polysaccharide biosynthetic process"/>
    <property type="evidence" value="ECO:0007669"/>
    <property type="project" value="TreeGrafter"/>
</dbReference>
<dbReference type="InterPro" id="IPR000653">
    <property type="entry name" value="DegT/StrS_aminotransferase"/>
</dbReference>
<dbReference type="AlphaFoldDB" id="A0AAT9FLF6"/>